<dbReference type="PROSITE" id="PS00079">
    <property type="entry name" value="MULTICOPPER_OXIDASE1"/>
    <property type="match status" value="1"/>
</dbReference>
<keyword evidence="4" id="KW-0812">Transmembrane</keyword>
<evidence type="ECO:0000259" key="5">
    <source>
        <dbReference type="Pfam" id="PF13473"/>
    </source>
</evidence>
<dbReference type="Pfam" id="PF13473">
    <property type="entry name" value="Cupredoxin_1"/>
    <property type="match status" value="1"/>
</dbReference>
<keyword evidence="1" id="KW-0479">Metal-binding</keyword>
<feature type="transmembrane region" description="Helical" evidence="4">
    <location>
        <begin position="6"/>
        <end position="22"/>
    </location>
</feature>
<dbReference type="InterPro" id="IPR050845">
    <property type="entry name" value="Cu-binding_ET"/>
</dbReference>
<keyword evidence="4" id="KW-0472">Membrane</keyword>
<accession>A0A1G2H347</accession>
<protein>
    <recommendedName>
        <fullName evidence="5">EfeO-type cupredoxin-like domain-containing protein</fullName>
    </recommendedName>
</protein>
<dbReference type="InterPro" id="IPR008972">
    <property type="entry name" value="Cupredoxin"/>
</dbReference>
<reference evidence="6 7" key="1">
    <citation type="journal article" date="2016" name="Nat. Commun.">
        <title>Thousands of microbial genomes shed light on interconnected biogeochemical processes in an aquifer system.</title>
        <authorList>
            <person name="Anantharaman K."/>
            <person name="Brown C.T."/>
            <person name="Hug L.A."/>
            <person name="Sharon I."/>
            <person name="Castelle C.J."/>
            <person name="Probst A.J."/>
            <person name="Thomas B.C."/>
            <person name="Singh A."/>
            <person name="Wilkins M.J."/>
            <person name="Karaoz U."/>
            <person name="Brodie E.L."/>
            <person name="Williams K.H."/>
            <person name="Hubbard S.S."/>
            <person name="Banfield J.F."/>
        </authorList>
    </citation>
    <scope>NUCLEOTIDE SEQUENCE [LARGE SCALE GENOMIC DNA]</scope>
</reference>
<evidence type="ECO:0000256" key="4">
    <source>
        <dbReference type="SAM" id="Phobius"/>
    </source>
</evidence>
<evidence type="ECO:0000256" key="2">
    <source>
        <dbReference type="ARBA" id="ARBA00023008"/>
    </source>
</evidence>
<dbReference type="EMBL" id="MHNY01000003">
    <property type="protein sequence ID" value="OGZ56769.1"/>
    <property type="molecule type" value="Genomic_DNA"/>
</dbReference>
<dbReference type="PANTHER" id="PTHR38439">
    <property type="entry name" value="AURACYANIN-B"/>
    <property type="match status" value="1"/>
</dbReference>
<proteinExistence type="predicted"/>
<dbReference type="SUPFAM" id="SSF49503">
    <property type="entry name" value="Cupredoxins"/>
    <property type="match status" value="1"/>
</dbReference>
<keyword evidence="2" id="KW-0186">Copper</keyword>
<dbReference type="GO" id="GO:0046872">
    <property type="term" value="F:metal ion binding"/>
    <property type="evidence" value="ECO:0007669"/>
    <property type="project" value="UniProtKB-KW"/>
</dbReference>
<dbReference type="Proteomes" id="UP000178186">
    <property type="component" value="Unassembled WGS sequence"/>
</dbReference>
<evidence type="ECO:0000313" key="7">
    <source>
        <dbReference type="Proteomes" id="UP000178186"/>
    </source>
</evidence>
<dbReference type="InterPro" id="IPR028096">
    <property type="entry name" value="EfeO_Cupredoxin"/>
</dbReference>
<sequence length="172" mass="18862">MKTYTLYFVIFAVLIGGGFLYYDGARQQKEALEELLPPPPAGGPENTSFPPLPNAPVEIGAEDHMMTPPDDANGSGMMEAAPLKEFTIEAKKFEFSVKEIRVKKGDFVRINLKSVDGFHDWVVDAFNAATKQINTGGSSSVDFKADKTGTFEFYCSVGTHRQMGMVGKLIIE</sequence>
<feature type="region of interest" description="Disordered" evidence="3">
    <location>
        <begin position="35"/>
        <end position="58"/>
    </location>
</feature>
<dbReference type="STRING" id="1802128.A3H64_02750"/>
<evidence type="ECO:0000313" key="6">
    <source>
        <dbReference type="EMBL" id="OGZ56769.1"/>
    </source>
</evidence>
<gene>
    <name evidence="6" type="ORF">A3H64_02750</name>
</gene>
<keyword evidence="4" id="KW-1133">Transmembrane helix</keyword>
<feature type="domain" description="EfeO-type cupredoxin-like" evidence="5">
    <location>
        <begin position="80"/>
        <end position="170"/>
    </location>
</feature>
<dbReference type="PANTHER" id="PTHR38439:SF3">
    <property type="entry name" value="COPPER-RESISTANT CUPROPROTEIN COPI"/>
    <property type="match status" value="1"/>
</dbReference>
<comment type="caution">
    <text evidence="6">The sequence shown here is derived from an EMBL/GenBank/DDBJ whole genome shotgun (WGS) entry which is preliminary data.</text>
</comment>
<organism evidence="6 7">
    <name type="scientific">Candidatus Ryanbacteria bacterium RIFCSPLOWO2_02_FULL_45_11c</name>
    <dbReference type="NCBI Taxonomy" id="1802128"/>
    <lineage>
        <taxon>Bacteria</taxon>
        <taxon>Candidatus Ryaniibacteriota</taxon>
    </lineage>
</organism>
<dbReference type="Gene3D" id="2.60.40.420">
    <property type="entry name" value="Cupredoxins - blue copper proteins"/>
    <property type="match status" value="1"/>
</dbReference>
<evidence type="ECO:0000256" key="1">
    <source>
        <dbReference type="ARBA" id="ARBA00022723"/>
    </source>
</evidence>
<name>A0A1G2H347_9BACT</name>
<dbReference type="InterPro" id="IPR033138">
    <property type="entry name" value="Cu_oxidase_CS"/>
</dbReference>
<dbReference type="AlphaFoldDB" id="A0A1G2H347"/>
<evidence type="ECO:0000256" key="3">
    <source>
        <dbReference type="SAM" id="MobiDB-lite"/>
    </source>
</evidence>